<name>A0AAW9E1S2_KLEAE</name>
<evidence type="ECO:0008006" key="4">
    <source>
        <dbReference type="Google" id="ProtNLM"/>
    </source>
</evidence>
<evidence type="ECO:0000313" key="2">
    <source>
        <dbReference type="EMBL" id="MDX7014480.1"/>
    </source>
</evidence>
<gene>
    <name evidence="2" type="ORF">SJ059_08385</name>
</gene>
<feature type="chain" id="PRO_5043903229" description="Lipoprotein" evidence="1">
    <location>
        <begin position="21"/>
        <end position="199"/>
    </location>
</feature>
<evidence type="ECO:0000313" key="3">
    <source>
        <dbReference type="Proteomes" id="UP001279012"/>
    </source>
</evidence>
<proteinExistence type="predicted"/>
<keyword evidence="1" id="KW-0732">Signal</keyword>
<evidence type="ECO:0000256" key="1">
    <source>
        <dbReference type="SAM" id="SignalP"/>
    </source>
</evidence>
<reference evidence="2" key="1">
    <citation type="submission" date="2023-11" db="EMBL/GenBank/DDBJ databases">
        <title>Detection of rare carbapenemases in Enterobacterales - comparison of two colorimetric and two CIM-based carbapenemase assays.</title>
        <authorList>
            <person name="Schaffarczyk L."/>
            <person name="Noster J."/>
            <person name="Stelzer Y."/>
            <person name="Sattler J."/>
            <person name="Gatermann S."/>
            <person name="Hamprecht A."/>
        </authorList>
    </citation>
    <scope>NUCLEOTIDE SEQUENCE</scope>
    <source>
        <strain evidence="2">CIM-Cont-037</strain>
    </source>
</reference>
<dbReference type="AlphaFoldDB" id="A0AAW9E1S2"/>
<protein>
    <recommendedName>
        <fullName evidence="4">Lipoprotein</fullName>
    </recommendedName>
</protein>
<comment type="caution">
    <text evidence="2">The sequence shown here is derived from an EMBL/GenBank/DDBJ whole genome shotgun (WGS) entry which is preliminary data.</text>
</comment>
<accession>A0AAW9E1S2</accession>
<dbReference type="Proteomes" id="UP001279012">
    <property type="component" value="Unassembled WGS sequence"/>
</dbReference>
<dbReference type="RefSeq" id="WP_015367018.1">
    <property type="nucleotide sequence ID" value="NZ_CAKNDN010000001.1"/>
</dbReference>
<organism evidence="2 3">
    <name type="scientific">Klebsiella aerogenes</name>
    <name type="common">Enterobacter aerogenes</name>
    <dbReference type="NCBI Taxonomy" id="548"/>
    <lineage>
        <taxon>Bacteria</taxon>
        <taxon>Pseudomonadati</taxon>
        <taxon>Pseudomonadota</taxon>
        <taxon>Gammaproteobacteria</taxon>
        <taxon>Enterobacterales</taxon>
        <taxon>Enterobacteriaceae</taxon>
        <taxon>Klebsiella/Raoultella group</taxon>
        <taxon>Klebsiella</taxon>
    </lineage>
</organism>
<sequence>MRKFTALLLMGLLTGCSVNAPQSAQYNAEYSQRQDIRTQNVYRFKIKPLQPSGGKYWGADNLTQVFYVSDKNAAAIELRFNFPTATLQASSLDEQGKVVSTQTFALLAESATPPSGSDTKYLYLTKSGELLSKWQNCTPDMSVGCSWGGHQIFITHSADLAVQYATGGAGLAFLLIPFYNSEARLQIFAKAPIGAAGDE</sequence>
<feature type="signal peptide" evidence="1">
    <location>
        <begin position="1"/>
        <end position="20"/>
    </location>
</feature>
<dbReference type="PROSITE" id="PS51257">
    <property type="entry name" value="PROKAR_LIPOPROTEIN"/>
    <property type="match status" value="1"/>
</dbReference>
<dbReference type="EMBL" id="JAWZZT010000005">
    <property type="protein sequence ID" value="MDX7014480.1"/>
    <property type="molecule type" value="Genomic_DNA"/>
</dbReference>